<evidence type="ECO:0000256" key="2">
    <source>
        <dbReference type="ARBA" id="ARBA00004953"/>
    </source>
</evidence>
<feature type="transmembrane region" description="Helical" evidence="9">
    <location>
        <begin position="302"/>
        <end position="321"/>
    </location>
</feature>
<proteinExistence type="inferred from homology"/>
<reference evidence="10" key="1">
    <citation type="submission" date="2021-03" db="EMBL/GenBank/DDBJ databases">
        <title>Proteiniclasticum marinus sp. nov., isolated from tidal flat sediment.</title>
        <authorList>
            <person name="Namirimu T."/>
            <person name="Yang J.-A."/>
            <person name="Yang S.-H."/>
            <person name="Kim Y.-J."/>
            <person name="Kwon K.K."/>
        </authorList>
    </citation>
    <scope>NUCLEOTIDE SEQUENCE</scope>
    <source>
        <strain evidence="10">SCR006</strain>
    </source>
</reference>
<keyword evidence="6 9" id="KW-0812">Transmembrane</keyword>
<evidence type="ECO:0000256" key="7">
    <source>
        <dbReference type="ARBA" id="ARBA00022989"/>
    </source>
</evidence>
<comment type="function">
    <text evidence="9">Converts cobyric acid to cobinamide by the addition of aminopropanol on the F carboxylic group.</text>
</comment>
<dbReference type="HAMAP" id="MF_00024">
    <property type="entry name" value="CobD_CbiB"/>
    <property type="match status" value="1"/>
</dbReference>
<dbReference type="PANTHER" id="PTHR34308:SF1">
    <property type="entry name" value="COBALAMIN BIOSYNTHESIS PROTEIN CBIB"/>
    <property type="match status" value="1"/>
</dbReference>
<protein>
    <recommendedName>
        <fullName evidence="9">Cobalamin biosynthesis protein CobD</fullName>
    </recommendedName>
</protein>
<evidence type="ECO:0000256" key="5">
    <source>
        <dbReference type="ARBA" id="ARBA00022573"/>
    </source>
</evidence>
<organism evidence="10 11">
    <name type="scientific">Proteiniclasticum aestuarii</name>
    <dbReference type="NCBI Taxonomy" id="2817862"/>
    <lineage>
        <taxon>Bacteria</taxon>
        <taxon>Bacillati</taxon>
        <taxon>Bacillota</taxon>
        <taxon>Clostridia</taxon>
        <taxon>Eubacteriales</taxon>
        <taxon>Clostridiaceae</taxon>
        <taxon>Proteiniclasticum</taxon>
    </lineage>
</organism>
<dbReference type="GO" id="GO:0048472">
    <property type="term" value="F:threonine-phosphate decarboxylase activity"/>
    <property type="evidence" value="ECO:0007669"/>
    <property type="project" value="InterPro"/>
</dbReference>
<evidence type="ECO:0000256" key="3">
    <source>
        <dbReference type="ARBA" id="ARBA00006263"/>
    </source>
</evidence>
<dbReference type="InterPro" id="IPR004485">
    <property type="entry name" value="Cobalamin_biosynth_CobD/CbiB"/>
</dbReference>
<gene>
    <name evidence="9 10" type="primary">cobD</name>
    <name evidence="10" type="ORF">J3A84_00335</name>
</gene>
<dbReference type="NCBIfam" id="TIGR00380">
    <property type="entry name" value="cobal_cbiB"/>
    <property type="match status" value="1"/>
</dbReference>
<feature type="transmembrane region" description="Helical" evidence="9">
    <location>
        <begin position="162"/>
        <end position="180"/>
    </location>
</feature>
<keyword evidence="5 9" id="KW-0169">Cobalamin biosynthesis</keyword>
<sequence>MQYLLKTETVYILLALMMDFLQGDPVWIYHPVRGIGLFISNAEKRIRERKASPGRLRLWGLLLWIATVSGTFLAVYGLLFIAARIHPFLLILLQILLIWLGLAARSLERESGKVMMPLQRDNLPEARKRLSCIVGRDTESLERESIIRAVVETVAENTSDGVIAPLFYAFLGGAPLLWAYKAVNTLDSMVGYKDERYGDLGYVSAKMDDLMNYIPARLTALFLILSSLLPGYSFRESFHIWRRDRRNHKSPNSAHPEAAAAGALGIQLGGDAIYAGKMVQKPFIGDERNLPEVEDIRKVHRLMYSATILFALTCSLIHALISKGGDLF</sequence>
<dbReference type="GO" id="GO:0005886">
    <property type="term" value="C:plasma membrane"/>
    <property type="evidence" value="ECO:0007669"/>
    <property type="project" value="UniProtKB-SubCell"/>
</dbReference>
<dbReference type="GO" id="GO:0015420">
    <property type="term" value="F:ABC-type vitamin B12 transporter activity"/>
    <property type="evidence" value="ECO:0007669"/>
    <property type="project" value="UniProtKB-UniRule"/>
</dbReference>
<name>A0A939H8K4_9CLOT</name>
<evidence type="ECO:0000313" key="10">
    <source>
        <dbReference type="EMBL" id="MBO1263486.1"/>
    </source>
</evidence>
<evidence type="ECO:0000256" key="8">
    <source>
        <dbReference type="ARBA" id="ARBA00023136"/>
    </source>
</evidence>
<dbReference type="GO" id="GO:0009236">
    <property type="term" value="P:cobalamin biosynthetic process"/>
    <property type="evidence" value="ECO:0007669"/>
    <property type="project" value="UniProtKB-UniRule"/>
</dbReference>
<dbReference type="AlphaFoldDB" id="A0A939H8K4"/>
<feature type="transmembrane region" description="Helical" evidence="9">
    <location>
        <begin position="214"/>
        <end position="234"/>
    </location>
</feature>
<keyword evidence="4 9" id="KW-1003">Cell membrane</keyword>
<evidence type="ECO:0000256" key="9">
    <source>
        <dbReference type="HAMAP-Rule" id="MF_00024"/>
    </source>
</evidence>
<evidence type="ECO:0000256" key="1">
    <source>
        <dbReference type="ARBA" id="ARBA00004651"/>
    </source>
</evidence>
<keyword evidence="7 9" id="KW-1133">Transmembrane helix</keyword>
<dbReference type="PANTHER" id="PTHR34308">
    <property type="entry name" value="COBALAMIN BIOSYNTHESIS PROTEIN CBIB"/>
    <property type="match status" value="1"/>
</dbReference>
<keyword evidence="8 9" id="KW-0472">Membrane</keyword>
<comment type="pathway">
    <text evidence="2 9">Cofactor biosynthesis; adenosylcobalamin biosynthesis.</text>
</comment>
<comment type="subcellular location">
    <subcellularLocation>
        <location evidence="1 9">Cell membrane</location>
        <topology evidence="1 9">Multi-pass membrane protein</topology>
    </subcellularLocation>
</comment>
<keyword evidence="11" id="KW-1185">Reference proteome</keyword>
<comment type="similarity">
    <text evidence="3 9">Belongs to the CobD/CbiB family.</text>
</comment>
<dbReference type="EMBL" id="JAFNJU010000001">
    <property type="protein sequence ID" value="MBO1263486.1"/>
    <property type="molecule type" value="Genomic_DNA"/>
</dbReference>
<dbReference type="RefSeq" id="WP_207598008.1">
    <property type="nucleotide sequence ID" value="NZ_JAFNJU010000001.1"/>
</dbReference>
<evidence type="ECO:0000256" key="4">
    <source>
        <dbReference type="ARBA" id="ARBA00022475"/>
    </source>
</evidence>
<dbReference type="Proteomes" id="UP000664218">
    <property type="component" value="Unassembled WGS sequence"/>
</dbReference>
<evidence type="ECO:0000256" key="6">
    <source>
        <dbReference type="ARBA" id="ARBA00022692"/>
    </source>
</evidence>
<dbReference type="Pfam" id="PF03186">
    <property type="entry name" value="CobD_Cbib"/>
    <property type="match status" value="1"/>
</dbReference>
<comment type="caution">
    <text evidence="10">The sequence shown here is derived from an EMBL/GenBank/DDBJ whole genome shotgun (WGS) entry which is preliminary data.</text>
</comment>
<feature type="transmembrane region" description="Helical" evidence="9">
    <location>
        <begin position="58"/>
        <end position="82"/>
    </location>
</feature>
<feature type="transmembrane region" description="Helical" evidence="9">
    <location>
        <begin position="88"/>
        <end position="107"/>
    </location>
</feature>
<evidence type="ECO:0000313" key="11">
    <source>
        <dbReference type="Proteomes" id="UP000664218"/>
    </source>
</evidence>
<accession>A0A939H8K4</accession>